<evidence type="ECO:0000256" key="1">
    <source>
        <dbReference type="ARBA" id="ARBA00022603"/>
    </source>
</evidence>
<gene>
    <name evidence="5" type="ORF">H8B09_12545</name>
</gene>
<dbReference type="SUPFAM" id="SSF53335">
    <property type="entry name" value="S-adenosyl-L-methionine-dependent methyltransferases"/>
    <property type="match status" value="1"/>
</dbReference>
<name>A0ABR8MVH2_9BACL</name>
<evidence type="ECO:0000256" key="4">
    <source>
        <dbReference type="SAM" id="MobiDB-lite"/>
    </source>
</evidence>
<protein>
    <submittedName>
        <fullName evidence="5">O-methyltransferase</fullName>
    </submittedName>
</protein>
<keyword evidence="6" id="KW-1185">Reference proteome</keyword>
<comment type="caution">
    <text evidence="5">The sequence shown here is derived from an EMBL/GenBank/DDBJ whole genome shotgun (WGS) entry which is preliminary data.</text>
</comment>
<evidence type="ECO:0000256" key="3">
    <source>
        <dbReference type="ARBA" id="ARBA00022691"/>
    </source>
</evidence>
<accession>A0ABR8MVH2</accession>
<dbReference type="PANTHER" id="PTHR10509:SF14">
    <property type="entry name" value="CAFFEOYL-COA O-METHYLTRANSFERASE 3-RELATED"/>
    <property type="match status" value="1"/>
</dbReference>
<reference evidence="5 6" key="1">
    <citation type="submission" date="2020-09" db="EMBL/GenBank/DDBJ databases">
        <title>Paenibacillus sp. strain PR3 16S rRNA gene Genome sequencing and assembly.</title>
        <authorList>
            <person name="Kim J."/>
        </authorList>
    </citation>
    <scope>NUCLEOTIDE SEQUENCE [LARGE SCALE GENOMIC DNA]</scope>
    <source>
        <strain evidence="5 6">PR3</strain>
    </source>
</reference>
<dbReference type="EMBL" id="JACXZA010000003">
    <property type="protein sequence ID" value="MBD3919585.1"/>
    <property type="molecule type" value="Genomic_DNA"/>
</dbReference>
<feature type="region of interest" description="Disordered" evidence="4">
    <location>
        <begin position="1"/>
        <end position="20"/>
    </location>
</feature>
<dbReference type="RefSeq" id="WP_191203897.1">
    <property type="nucleotide sequence ID" value="NZ_JACXZA010000003.1"/>
</dbReference>
<dbReference type="Proteomes" id="UP000609346">
    <property type="component" value="Unassembled WGS sequence"/>
</dbReference>
<organism evidence="5 6">
    <name type="scientific">Paenibacillus terricola</name>
    <dbReference type="NCBI Taxonomy" id="2763503"/>
    <lineage>
        <taxon>Bacteria</taxon>
        <taxon>Bacillati</taxon>
        <taxon>Bacillota</taxon>
        <taxon>Bacilli</taxon>
        <taxon>Bacillales</taxon>
        <taxon>Paenibacillaceae</taxon>
        <taxon>Paenibacillus</taxon>
    </lineage>
</organism>
<keyword evidence="3" id="KW-0949">S-adenosyl-L-methionine</keyword>
<dbReference type="InterPro" id="IPR002935">
    <property type="entry name" value="SAM_O-MeTrfase"/>
</dbReference>
<sequence>MTNDQNKQNQTEAGANLGGETTVSTAERYVDGLFPQDAQWTYVREQLAANDMPDISVEPGYGRLLTLLVHASGVQDALEIGALGGYSGICLARGLKPGGSLVSLELKQEFADVARRNMEAAGFGEVVDYRIGDAKQSLAQLAEEGRKFDFFFIDADKGGYPEYLEWAIKLARPGAVIAADNTLLRGKTIDSTRNGPSVQAIRSFNERIANDERLIGAMLPAYDGLALAVVK</sequence>
<dbReference type="InterPro" id="IPR029063">
    <property type="entry name" value="SAM-dependent_MTases_sf"/>
</dbReference>
<dbReference type="InterPro" id="IPR050362">
    <property type="entry name" value="Cation-dep_OMT"/>
</dbReference>
<evidence type="ECO:0000313" key="6">
    <source>
        <dbReference type="Proteomes" id="UP000609346"/>
    </source>
</evidence>
<keyword evidence="1" id="KW-0489">Methyltransferase</keyword>
<keyword evidence="2" id="KW-0808">Transferase</keyword>
<proteinExistence type="predicted"/>
<dbReference type="Pfam" id="PF01596">
    <property type="entry name" value="Methyltransf_3"/>
    <property type="match status" value="1"/>
</dbReference>
<evidence type="ECO:0000313" key="5">
    <source>
        <dbReference type="EMBL" id="MBD3919585.1"/>
    </source>
</evidence>
<dbReference type="Gene3D" id="3.40.50.150">
    <property type="entry name" value="Vaccinia Virus protein VP39"/>
    <property type="match status" value="1"/>
</dbReference>
<dbReference type="PROSITE" id="PS51682">
    <property type="entry name" value="SAM_OMT_I"/>
    <property type="match status" value="1"/>
</dbReference>
<dbReference type="PANTHER" id="PTHR10509">
    <property type="entry name" value="O-METHYLTRANSFERASE-RELATED"/>
    <property type="match status" value="1"/>
</dbReference>
<evidence type="ECO:0000256" key="2">
    <source>
        <dbReference type="ARBA" id="ARBA00022679"/>
    </source>
</evidence>